<dbReference type="EMBL" id="CACRSM010000002">
    <property type="protein sequence ID" value="VYS99420.1"/>
    <property type="molecule type" value="Genomic_DNA"/>
</dbReference>
<accession>A0A6N2T5M6</accession>
<reference evidence="3" key="1">
    <citation type="submission" date="2019-11" db="EMBL/GenBank/DDBJ databases">
        <authorList>
            <person name="Feng L."/>
        </authorList>
    </citation>
    <scope>NUCLEOTIDE SEQUENCE</scope>
    <source>
        <strain evidence="3">AodontolyticusLFYP35</strain>
    </source>
</reference>
<evidence type="ECO:0000313" key="3">
    <source>
        <dbReference type="EMBL" id="VYS99420.1"/>
    </source>
</evidence>
<keyword evidence="1" id="KW-1133">Transmembrane helix</keyword>
<dbReference type="InterPro" id="IPR025646">
    <property type="entry name" value="DUF4350"/>
</dbReference>
<proteinExistence type="predicted"/>
<dbReference type="AlphaFoldDB" id="A0A6N2T5M6"/>
<organism evidence="3">
    <name type="scientific">Schaalia odontolytica</name>
    <dbReference type="NCBI Taxonomy" id="1660"/>
    <lineage>
        <taxon>Bacteria</taxon>
        <taxon>Bacillati</taxon>
        <taxon>Actinomycetota</taxon>
        <taxon>Actinomycetes</taxon>
        <taxon>Actinomycetales</taxon>
        <taxon>Actinomycetaceae</taxon>
        <taxon>Schaalia</taxon>
    </lineage>
</organism>
<name>A0A6N2T5M6_9ACTO</name>
<protein>
    <recommendedName>
        <fullName evidence="2">DUF4350 domain-containing protein</fullName>
    </recommendedName>
</protein>
<gene>
    <name evidence="3" type="ORF">AOLFYP35_01133</name>
</gene>
<keyword evidence="1" id="KW-0812">Transmembrane</keyword>
<feature type="transmembrane region" description="Helical" evidence="1">
    <location>
        <begin position="23"/>
        <end position="43"/>
    </location>
</feature>
<keyword evidence="1" id="KW-0472">Membrane</keyword>
<sequence length="384" mass="41816">MKATQSTVVSPTARQRWTRMRPLVIIIFLGLLFVIATALIPRYQKDSETLSPNNPGDSGAQALVQTLRHHGVKVVKVRSARELIARSTPDSTAVITYPGYLPDATAKAIDEKLHRVVYLLSHYGSDLDTPSVEVTTSKTTNATKILSAECASEPAQKAQTLTNNSGQLVTTTEDGWTKCFPVDDAYAYLEKNEGDRFRAIIADGAIASNQWVDSDGNAALVINAMAQKPTIYWYDGSKDNVLASDTVDTLEPEWLIPILLLIGIGITVIGFSRGQRLGRLVPEDLPSYVPSSETTKGRGRLMASQKQHAHAARLLRIEAVTTIAKRLGIDPKAPRATLEHALAARGLLTEHVSDLLWGPAPTNNSELVELAEALSALTQEIEYQ</sequence>
<evidence type="ECO:0000256" key="1">
    <source>
        <dbReference type="SAM" id="Phobius"/>
    </source>
</evidence>
<dbReference type="Pfam" id="PF14258">
    <property type="entry name" value="DUF4350"/>
    <property type="match status" value="1"/>
</dbReference>
<evidence type="ECO:0000259" key="2">
    <source>
        <dbReference type="Pfam" id="PF14258"/>
    </source>
</evidence>
<feature type="domain" description="DUF4350" evidence="2">
    <location>
        <begin position="52"/>
        <end position="223"/>
    </location>
</feature>